<dbReference type="EMBL" id="VFIY01000005">
    <property type="protein sequence ID" value="TPD61548.1"/>
    <property type="molecule type" value="Genomic_DNA"/>
</dbReference>
<feature type="transmembrane region" description="Helical" evidence="2">
    <location>
        <begin position="71"/>
        <end position="93"/>
    </location>
</feature>
<keyword evidence="2" id="KW-0812">Transmembrane</keyword>
<dbReference type="AlphaFoldDB" id="A0A501PN11"/>
<evidence type="ECO:0000256" key="1">
    <source>
        <dbReference type="ARBA" id="ARBA00010894"/>
    </source>
</evidence>
<evidence type="ECO:0000313" key="3">
    <source>
        <dbReference type="EMBL" id="TPD61548.1"/>
    </source>
</evidence>
<evidence type="ECO:0000313" key="4">
    <source>
        <dbReference type="Proteomes" id="UP000319148"/>
    </source>
</evidence>
<evidence type="ECO:0000256" key="2">
    <source>
        <dbReference type="SAM" id="Phobius"/>
    </source>
</evidence>
<dbReference type="PANTHER" id="PTHR33219:SF14">
    <property type="entry name" value="PROTEIN COFACTOR ASSEMBLY OF COMPLEX C SUBUNIT B CCB3, CHLOROPLASTIC-RELATED"/>
    <property type="match status" value="1"/>
</dbReference>
<name>A0A501PN11_9PROT</name>
<dbReference type="PANTHER" id="PTHR33219">
    <property type="entry name" value="YLMG HOMOLOG PROTEIN 2, CHLOROPLASTIC"/>
    <property type="match status" value="1"/>
</dbReference>
<dbReference type="Pfam" id="PF02325">
    <property type="entry name" value="CCB3_YggT"/>
    <property type="match status" value="1"/>
</dbReference>
<dbReference type="GO" id="GO:0016020">
    <property type="term" value="C:membrane"/>
    <property type="evidence" value="ECO:0007669"/>
    <property type="project" value="InterPro"/>
</dbReference>
<organism evidence="3 4">
    <name type="scientific">Emcibacter nanhaiensis</name>
    <dbReference type="NCBI Taxonomy" id="1505037"/>
    <lineage>
        <taxon>Bacteria</taxon>
        <taxon>Pseudomonadati</taxon>
        <taxon>Pseudomonadota</taxon>
        <taxon>Alphaproteobacteria</taxon>
        <taxon>Emcibacterales</taxon>
        <taxon>Emcibacteraceae</taxon>
        <taxon>Emcibacter</taxon>
    </lineage>
</organism>
<proteinExistence type="inferred from homology"/>
<reference evidence="4" key="1">
    <citation type="submission" date="2019-06" db="EMBL/GenBank/DDBJ databases">
        <title>The complete genome of Emcibacter congregatus ZYLT.</title>
        <authorList>
            <person name="Zhao Z."/>
        </authorList>
    </citation>
    <scope>NUCLEOTIDE SEQUENCE [LARGE SCALE GENOMIC DNA]</scope>
    <source>
        <strain evidence="4">MCCC 1A06723</strain>
    </source>
</reference>
<protein>
    <submittedName>
        <fullName evidence="3">YggT family protein</fullName>
    </submittedName>
</protein>
<keyword evidence="2" id="KW-1133">Transmembrane helix</keyword>
<comment type="caution">
    <text evidence="3">The sequence shown here is derived from an EMBL/GenBank/DDBJ whole genome shotgun (WGS) entry which is preliminary data.</text>
</comment>
<keyword evidence="4" id="KW-1185">Reference proteome</keyword>
<gene>
    <name evidence="3" type="ORF">FIV46_04890</name>
</gene>
<dbReference type="InterPro" id="IPR003425">
    <property type="entry name" value="CCB3/YggT"/>
</dbReference>
<dbReference type="OrthoDB" id="9814445at2"/>
<dbReference type="Proteomes" id="UP000319148">
    <property type="component" value="Unassembled WGS sequence"/>
</dbReference>
<feature type="transmembrane region" description="Helical" evidence="2">
    <location>
        <begin position="12"/>
        <end position="34"/>
    </location>
</feature>
<sequence>MTALYFLVDTVFTLYVWALILSVIFSWLIAFGVINTHNQFVYSISHMLYQITEPALRPIRRILPDMGNVDISPIILIILLQVLKVFILQDILLPLM</sequence>
<comment type="similarity">
    <text evidence="1">Belongs to the YggT family.</text>
</comment>
<dbReference type="RefSeq" id="WP_139938980.1">
    <property type="nucleotide sequence ID" value="NZ_JBHSYP010000003.1"/>
</dbReference>
<keyword evidence="2" id="KW-0472">Membrane</keyword>
<accession>A0A501PN11</accession>